<dbReference type="EMBL" id="BAEE01000045">
    <property type="protein sequence ID" value="GAB09660.1"/>
    <property type="molecule type" value="Genomic_DNA"/>
</dbReference>
<evidence type="ECO:0000259" key="2">
    <source>
        <dbReference type="Pfam" id="PF08327"/>
    </source>
</evidence>
<proteinExistence type="inferred from homology"/>
<dbReference type="Gene3D" id="3.30.530.20">
    <property type="match status" value="1"/>
</dbReference>
<dbReference type="AlphaFoldDB" id="G7H1D5"/>
<comment type="caution">
    <text evidence="3">The sequence shown here is derived from an EMBL/GenBank/DDBJ whole genome shotgun (WGS) entry which is preliminary data.</text>
</comment>
<sequence>MTNTAREHLGQIQRDGDLVGIRYERVLRHPVAKVWRALTESDSLRQWFPTDIAGFGRPGADLTFTFWPETVEYATDEMGMTGLPPVLHGELVTWNPPHELEFRWDTERLHYVLTPDGDGTVLVFTVWLGAAPDVSGVEDPAAGYHVCLDRLAAALDAEPVGMPPASEVHALERRYADAFGSSHV</sequence>
<keyword evidence="4" id="KW-1185">Reference proteome</keyword>
<evidence type="ECO:0000313" key="3">
    <source>
        <dbReference type="EMBL" id="GAB09660.1"/>
    </source>
</evidence>
<feature type="domain" description="Activator of Hsp90 ATPase homologue 1/2-like C-terminal" evidence="2">
    <location>
        <begin position="29"/>
        <end position="155"/>
    </location>
</feature>
<name>G7H1D5_9ACTN</name>
<dbReference type="STRING" id="1073574.GOARA_045_00140"/>
<dbReference type="RefSeq" id="WP_007321735.1">
    <property type="nucleotide sequence ID" value="NZ_BAEE01000045.1"/>
</dbReference>
<gene>
    <name evidence="3" type="ORF">GOARA_045_00140</name>
</gene>
<comment type="similarity">
    <text evidence="1">Belongs to the AHA1 family.</text>
</comment>
<dbReference type="Pfam" id="PF08327">
    <property type="entry name" value="AHSA1"/>
    <property type="match status" value="1"/>
</dbReference>
<dbReference type="InterPro" id="IPR013538">
    <property type="entry name" value="ASHA1/2-like_C"/>
</dbReference>
<evidence type="ECO:0000256" key="1">
    <source>
        <dbReference type="ARBA" id="ARBA00006817"/>
    </source>
</evidence>
<dbReference type="InterPro" id="IPR023393">
    <property type="entry name" value="START-like_dom_sf"/>
</dbReference>
<dbReference type="OrthoDB" id="8117292at2"/>
<protein>
    <recommendedName>
        <fullName evidence="2">Activator of Hsp90 ATPase homologue 1/2-like C-terminal domain-containing protein</fullName>
    </recommendedName>
</protein>
<dbReference type="Proteomes" id="UP000035088">
    <property type="component" value="Unassembled WGS sequence"/>
</dbReference>
<accession>G7H1D5</accession>
<dbReference type="SUPFAM" id="SSF55961">
    <property type="entry name" value="Bet v1-like"/>
    <property type="match status" value="1"/>
</dbReference>
<reference evidence="3 4" key="1">
    <citation type="submission" date="2011-11" db="EMBL/GenBank/DDBJ databases">
        <title>Whole genome shotgun sequence of Gordonia araii NBRC 100433.</title>
        <authorList>
            <person name="Yoshida Y."/>
            <person name="Hosoyama A."/>
            <person name="Tsuchikane K."/>
            <person name="Katsumata H."/>
            <person name="Yamazaki S."/>
            <person name="Fujita N."/>
        </authorList>
    </citation>
    <scope>NUCLEOTIDE SEQUENCE [LARGE SCALE GENOMIC DNA]</scope>
    <source>
        <strain evidence="3 4">NBRC 100433</strain>
    </source>
</reference>
<organism evidence="3 4">
    <name type="scientific">Gordonia araii NBRC 100433</name>
    <dbReference type="NCBI Taxonomy" id="1073574"/>
    <lineage>
        <taxon>Bacteria</taxon>
        <taxon>Bacillati</taxon>
        <taxon>Actinomycetota</taxon>
        <taxon>Actinomycetes</taxon>
        <taxon>Mycobacteriales</taxon>
        <taxon>Gordoniaceae</taxon>
        <taxon>Gordonia</taxon>
    </lineage>
</organism>
<evidence type="ECO:0000313" key="4">
    <source>
        <dbReference type="Proteomes" id="UP000035088"/>
    </source>
</evidence>